<keyword evidence="2" id="KW-0732">Signal</keyword>
<dbReference type="Proteomes" id="UP000305888">
    <property type="component" value="Chromosome"/>
</dbReference>
<reference evidence="3 4" key="1">
    <citation type="submission" date="2019-06" db="EMBL/GenBank/DDBJ databases">
        <title>Genome sequence of Rhodobacteraceae bacterium D4M1.</title>
        <authorList>
            <person name="Cao J."/>
        </authorList>
    </citation>
    <scope>NUCLEOTIDE SEQUENCE [LARGE SCALE GENOMIC DNA]</scope>
    <source>
        <strain evidence="3 4">D4M1</strain>
    </source>
</reference>
<evidence type="ECO:0000256" key="1">
    <source>
        <dbReference type="ARBA" id="ARBA00010634"/>
    </source>
</evidence>
<evidence type="ECO:0000313" key="4">
    <source>
        <dbReference type="Proteomes" id="UP000305888"/>
    </source>
</evidence>
<evidence type="ECO:0000313" key="3">
    <source>
        <dbReference type="EMBL" id="QDL92324.1"/>
    </source>
</evidence>
<comment type="similarity">
    <text evidence="1">Belongs to the MlaA family.</text>
</comment>
<dbReference type="InterPro" id="IPR007428">
    <property type="entry name" value="MlaA"/>
</dbReference>
<dbReference type="PANTHER" id="PTHR30035:SF3">
    <property type="entry name" value="INTERMEMBRANE PHOSPHOLIPID TRANSPORT SYSTEM LIPOPROTEIN MLAA"/>
    <property type="match status" value="1"/>
</dbReference>
<dbReference type="PANTHER" id="PTHR30035">
    <property type="entry name" value="LIPOPROTEIN VACJ-RELATED"/>
    <property type="match status" value="1"/>
</dbReference>
<protein>
    <submittedName>
        <fullName evidence="3">VacJ family lipoprotein</fullName>
    </submittedName>
</protein>
<dbReference type="KEGG" id="ppru:FDP22_11395"/>
<gene>
    <name evidence="3" type="ORF">FDP22_11395</name>
</gene>
<dbReference type="GO" id="GO:0120010">
    <property type="term" value="P:intermembrane phospholipid transfer"/>
    <property type="evidence" value="ECO:0007669"/>
    <property type="project" value="TreeGrafter"/>
</dbReference>
<accession>A0A5B8FXI2</accession>
<dbReference type="PRINTS" id="PR01805">
    <property type="entry name" value="VACJLIPOPROT"/>
</dbReference>
<name>A0A5B8FXI2_9RHOB</name>
<dbReference type="EMBL" id="CP040818">
    <property type="protein sequence ID" value="QDL92324.1"/>
    <property type="molecule type" value="Genomic_DNA"/>
</dbReference>
<dbReference type="OrthoDB" id="9785326at2"/>
<dbReference type="GO" id="GO:0016020">
    <property type="term" value="C:membrane"/>
    <property type="evidence" value="ECO:0007669"/>
    <property type="project" value="InterPro"/>
</dbReference>
<evidence type="ECO:0000256" key="2">
    <source>
        <dbReference type="ARBA" id="ARBA00022729"/>
    </source>
</evidence>
<organism evidence="3 4">
    <name type="scientific">Paroceanicella profunda</name>
    <dbReference type="NCBI Taxonomy" id="2579971"/>
    <lineage>
        <taxon>Bacteria</taxon>
        <taxon>Pseudomonadati</taxon>
        <taxon>Pseudomonadota</taxon>
        <taxon>Alphaproteobacteria</taxon>
        <taxon>Rhodobacterales</taxon>
        <taxon>Paracoccaceae</taxon>
        <taxon>Paroceanicella</taxon>
    </lineage>
</organism>
<proteinExistence type="inferred from homology"/>
<keyword evidence="4" id="KW-1185">Reference proteome</keyword>
<dbReference type="Pfam" id="PF04333">
    <property type="entry name" value="MlaA"/>
    <property type="match status" value="1"/>
</dbReference>
<dbReference type="AlphaFoldDB" id="A0A5B8FXI2"/>
<sequence length="307" mass="33772">MCNVTFRRLRVREDPCGGHQENCVQLRKYFDDPPAFPYGSASRGRSRPQLRLIMKITFCLARARGALLAAATGVFLAGCAGTDQPQQAGLIADPYESTNRDIHEFNKGMDRYILRPAAEAYDTVTPDLVRFLVTNEANHLQLPVDAANHLMQGDFEAAAITAGRFGFNTVFGAAGLLDPATEFGLPADPTDFGETLYTWGVGEGVYLELPFIGPRTTRDAIGWGVDWVIDPAILVEGQTFTYITLGLYAANTLDRRVQSDDLLNEVLYNSEDSYLALKTSYVQLRRRQLSGDDAASDAALPDIYGDE</sequence>
<keyword evidence="3" id="KW-0449">Lipoprotein</keyword>